<dbReference type="Gene3D" id="3.40.630.30">
    <property type="match status" value="1"/>
</dbReference>
<reference evidence="2 3" key="1">
    <citation type="journal article" date="2009" name="Appl. Environ. Microbiol.">
        <title>Three genomes from the phylum Acidobacteria provide insight into the lifestyles of these microorganisms in soils.</title>
        <authorList>
            <person name="Ward N.L."/>
            <person name="Challacombe J.F."/>
            <person name="Janssen P.H."/>
            <person name="Henrissat B."/>
            <person name="Coutinho P.M."/>
            <person name="Wu M."/>
            <person name="Xie G."/>
            <person name="Haft D.H."/>
            <person name="Sait M."/>
            <person name="Badger J."/>
            <person name="Barabote R.D."/>
            <person name="Bradley B."/>
            <person name="Brettin T.S."/>
            <person name="Brinkac L.M."/>
            <person name="Bruce D."/>
            <person name="Creasy T."/>
            <person name="Daugherty S.C."/>
            <person name="Davidsen T.M."/>
            <person name="DeBoy R.T."/>
            <person name="Detter J.C."/>
            <person name="Dodson R.J."/>
            <person name="Durkin A.S."/>
            <person name="Ganapathy A."/>
            <person name="Gwinn-Giglio M."/>
            <person name="Han C.S."/>
            <person name="Khouri H."/>
            <person name="Kiss H."/>
            <person name="Kothari S.P."/>
            <person name="Madupu R."/>
            <person name="Nelson K.E."/>
            <person name="Nelson W.C."/>
            <person name="Paulsen I."/>
            <person name="Penn K."/>
            <person name="Ren Q."/>
            <person name="Rosovitz M.J."/>
            <person name="Selengut J.D."/>
            <person name="Shrivastava S."/>
            <person name="Sullivan S.A."/>
            <person name="Tapia R."/>
            <person name="Thompson L.S."/>
            <person name="Watkins K.L."/>
            <person name="Yang Q."/>
            <person name="Yu C."/>
            <person name="Zafar N."/>
            <person name="Zhou L."/>
            <person name="Kuske C.R."/>
        </authorList>
    </citation>
    <scope>NUCLEOTIDE SEQUENCE [LARGE SCALE GENOMIC DNA]</scope>
    <source>
        <strain evidence="2 3">Ellin345</strain>
    </source>
</reference>
<dbReference type="SUPFAM" id="SSF55729">
    <property type="entry name" value="Acyl-CoA N-acyltransferases (Nat)"/>
    <property type="match status" value="1"/>
</dbReference>
<dbReference type="HOGENOM" id="CLU_013985_1_0_0"/>
<evidence type="ECO:0000259" key="1">
    <source>
        <dbReference type="Pfam" id="PF13302"/>
    </source>
</evidence>
<gene>
    <name evidence="2" type="ordered locus">Acid345_3969</name>
</gene>
<dbReference type="PANTHER" id="PTHR43610:SF1">
    <property type="entry name" value="N-ACETYLTRANSFERASE DOMAIN-CONTAINING PROTEIN"/>
    <property type="match status" value="1"/>
</dbReference>
<dbReference type="STRING" id="204669.Acid345_3969"/>
<dbReference type="EnsemblBacteria" id="ABF42969">
    <property type="protein sequence ID" value="ABF42969"/>
    <property type="gene ID" value="Acid345_3969"/>
</dbReference>
<keyword evidence="3" id="KW-1185">Reference proteome</keyword>
<dbReference type="GO" id="GO:0016747">
    <property type="term" value="F:acyltransferase activity, transferring groups other than amino-acyl groups"/>
    <property type="evidence" value="ECO:0007669"/>
    <property type="project" value="InterPro"/>
</dbReference>
<evidence type="ECO:0000313" key="3">
    <source>
        <dbReference type="Proteomes" id="UP000002432"/>
    </source>
</evidence>
<dbReference type="Pfam" id="PF13302">
    <property type="entry name" value="Acetyltransf_3"/>
    <property type="match status" value="1"/>
</dbReference>
<dbReference type="PANTHER" id="PTHR43610">
    <property type="entry name" value="BLL6696 PROTEIN"/>
    <property type="match status" value="1"/>
</dbReference>
<dbReference type="InterPro" id="IPR000182">
    <property type="entry name" value="GNAT_dom"/>
</dbReference>
<dbReference type="eggNOG" id="COG1670">
    <property type="taxonomic scope" value="Bacteria"/>
</dbReference>
<organism evidence="2 3">
    <name type="scientific">Koribacter versatilis (strain Ellin345)</name>
    <dbReference type="NCBI Taxonomy" id="204669"/>
    <lineage>
        <taxon>Bacteria</taxon>
        <taxon>Pseudomonadati</taxon>
        <taxon>Acidobacteriota</taxon>
        <taxon>Terriglobia</taxon>
        <taxon>Terriglobales</taxon>
        <taxon>Candidatus Korobacteraceae</taxon>
        <taxon>Candidatus Korobacter</taxon>
    </lineage>
</organism>
<protein>
    <submittedName>
        <fullName evidence="2">Acetyltransferase</fullName>
    </submittedName>
</protein>
<dbReference type="KEGG" id="aba:Acid345_3969"/>
<dbReference type="Proteomes" id="UP000002432">
    <property type="component" value="Chromosome"/>
</dbReference>
<sequence>MHDRQISMTLTNLTLTGQHVRLEPLTLAHADALAAASAGDPELYLWSPVPRTPSDAEKYIETALAMRDAATGVPFAVVRLADRMVIGSTRFFNIERWPWPAGHAEHNRPTPDAVEIGYTWYSPTAIRTAVNTECKLLLLTHAFEGWKVHRVCLHTDIRNQRSRSAMERLGCKFEGILRAHRMAADLIPRDSARYSITASEWPEVKTRLTERLTRS</sequence>
<dbReference type="InterPro" id="IPR016181">
    <property type="entry name" value="Acyl_CoA_acyltransferase"/>
</dbReference>
<proteinExistence type="predicted"/>
<dbReference type="AlphaFoldDB" id="Q1IJI1"/>
<evidence type="ECO:0000313" key="2">
    <source>
        <dbReference type="EMBL" id="ABF42969.1"/>
    </source>
</evidence>
<feature type="domain" description="N-acetyltransferase" evidence="1">
    <location>
        <begin position="20"/>
        <end position="172"/>
    </location>
</feature>
<name>Q1IJI1_KORVE</name>
<accession>Q1IJI1</accession>
<dbReference type="EMBL" id="CP000360">
    <property type="protein sequence ID" value="ABF42969.1"/>
    <property type="molecule type" value="Genomic_DNA"/>
</dbReference>